<organism evidence="5 6">
    <name type="scientific">Crocosphaera watsonii WH 0402</name>
    <dbReference type="NCBI Taxonomy" id="1284629"/>
    <lineage>
        <taxon>Bacteria</taxon>
        <taxon>Bacillati</taxon>
        <taxon>Cyanobacteriota</taxon>
        <taxon>Cyanophyceae</taxon>
        <taxon>Oscillatoriophycideae</taxon>
        <taxon>Chroococcales</taxon>
        <taxon>Aphanothecaceae</taxon>
        <taxon>Crocosphaera</taxon>
    </lineage>
</organism>
<dbReference type="Gene3D" id="1.10.1200.10">
    <property type="entry name" value="ACP-like"/>
    <property type="match status" value="1"/>
</dbReference>
<dbReference type="GO" id="GO:0005886">
    <property type="term" value="C:plasma membrane"/>
    <property type="evidence" value="ECO:0007669"/>
    <property type="project" value="TreeGrafter"/>
</dbReference>
<dbReference type="InterPro" id="IPR009081">
    <property type="entry name" value="PP-bd_ACP"/>
</dbReference>
<dbReference type="InterPro" id="IPR045851">
    <property type="entry name" value="AMP-bd_C_sf"/>
</dbReference>
<dbReference type="PANTHER" id="PTHR22754">
    <property type="entry name" value="DISCO-INTERACTING PROTEIN 2 DIP2 -RELATED"/>
    <property type="match status" value="1"/>
</dbReference>
<protein>
    <submittedName>
        <fullName evidence="5">Long-chain-fatty-acid--CoA ligase</fullName>
        <ecNumber evidence="5">6.2.1.3</ecNumber>
    </submittedName>
</protein>
<keyword evidence="3" id="KW-0597">Phosphoprotein</keyword>
<dbReference type="GO" id="GO:0006633">
    <property type="term" value="P:fatty acid biosynthetic process"/>
    <property type="evidence" value="ECO:0007669"/>
    <property type="project" value="TreeGrafter"/>
</dbReference>
<dbReference type="SMART" id="SM00823">
    <property type="entry name" value="PKS_PP"/>
    <property type="match status" value="1"/>
</dbReference>
<dbReference type="Pfam" id="PF00550">
    <property type="entry name" value="PP-binding"/>
    <property type="match status" value="1"/>
</dbReference>
<evidence type="ECO:0000313" key="5">
    <source>
        <dbReference type="EMBL" id="CCQ71012.1"/>
    </source>
</evidence>
<dbReference type="InterPro" id="IPR006162">
    <property type="entry name" value="Ppantetheine_attach_site"/>
</dbReference>
<dbReference type="PROSITE" id="PS50075">
    <property type="entry name" value="CARRIER"/>
    <property type="match status" value="1"/>
</dbReference>
<evidence type="ECO:0000256" key="1">
    <source>
        <dbReference type="ARBA" id="ARBA00006432"/>
    </source>
</evidence>
<evidence type="ECO:0000259" key="4">
    <source>
        <dbReference type="PROSITE" id="PS50075"/>
    </source>
</evidence>
<reference evidence="5 6" key="2">
    <citation type="submission" date="2013-09" db="EMBL/GenBank/DDBJ databases">
        <title>Whole genome comparison of six Crocosphaera watsonii strains with differing phenotypes.</title>
        <authorList>
            <person name="Bench S.R."/>
            <person name="Heller P."/>
            <person name="Frank I."/>
            <person name="Arciniega M."/>
            <person name="Shilova I.N."/>
            <person name="Zehr J.P."/>
        </authorList>
    </citation>
    <scope>NUCLEOTIDE SEQUENCE [LARGE SCALE GENOMIC DNA]</scope>
    <source>
        <strain evidence="5 6">WH 0402</strain>
    </source>
</reference>
<dbReference type="EMBL" id="CAQN01001329">
    <property type="protein sequence ID" value="CCQ71012.1"/>
    <property type="molecule type" value="Genomic_DNA"/>
</dbReference>
<evidence type="ECO:0000256" key="3">
    <source>
        <dbReference type="ARBA" id="ARBA00022553"/>
    </source>
</evidence>
<gene>
    <name evidence="5" type="ORF">CWATWH0402_398</name>
</gene>
<dbReference type="GO" id="GO:0031177">
    <property type="term" value="F:phosphopantetheine binding"/>
    <property type="evidence" value="ECO:0007669"/>
    <property type="project" value="InterPro"/>
</dbReference>
<keyword evidence="2" id="KW-0596">Phosphopantetheine</keyword>
<comment type="caution">
    <text evidence="5">The sequence shown here is derived from an EMBL/GenBank/DDBJ whole genome shotgun (WGS) entry which is preliminary data.</text>
</comment>
<dbReference type="GO" id="GO:0070566">
    <property type="term" value="F:adenylyltransferase activity"/>
    <property type="evidence" value="ECO:0007669"/>
    <property type="project" value="TreeGrafter"/>
</dbReference>
<sequence length="174" mass="20195">MVIVQEVERTYLRNLDTNEVVKAIREAVSLEYELQVYAIALIKPASIAKTSSGKIQRYACRDQYITQTLSLVGEWQQKLTTNELIKDSNLEITEDNIINWLLTKLTGILGLEEDELEIETSFSEYGLDSSVALTLTGELGEWLEMELEPTLFWEYTNIDELTEYLWEEWENDQD</sequence>
<comment type="similarity">
    <text evidence="1">Belongs to the ATP-dependent AMP-binding enzyme family.</text>
</comment>
<dbReference type="EC" id="6.2.1.3" evidence="5"/>
<evidence type="ECO:0000256" key="2">
    <source>
        <dbReference type="ARBA" id="ARBA00022450"/>
    </source>
</evidence>
<dbReference type="InterPro" id="IPR020806">
    <property type="entry name" value="PKS_PP-bd"/>
</dbReference>
<dbReference type="GO" id="GO:0004467">
    <property type="term" value="F:long-chain fatty acid-CoA ligase activity"/>
    <property type="evidence" value="ECO:0007669"/>
    <property type="project" value="UniProtKB-EC"/>
</dbReference>
<reference evidence="5 6" key="1">
    <citation type="submission" date="2013-01" db="EMBL/GenBank/DDBJ databases">
        <authorList>
            <person name="Bench S."/>
        </authorList>
    </citation>
    <scope>NUCLEOTIDE SEQUENCE [LARGE SCALE GENOMIC DNA]</scope>
    <source>
        <strain evidence="5 6">WH 0402</strain>
    </source>
</reference>
<dbReference type="Proteomes" id="UP000018130">
    <property type="component" value="Unassembled WGS sequence"/>
</dbReference>
<dbReference type="InterPro" id="IPR036736">
    <property type="entry name" value="ACP-like_sf"/>
</dbReference>
<dbReference type="AlphaFoldDB" id="T2K0Y9"/>
<dbReference type="PROSITE" id="PS00012">
    <property type="entry name" value="PHOSPHOPANTETHEINE"/>
    <property type="match status" value="1"/>
</dbReference>
<keyword evidence="5" id="KW-0436">Ligase</keyword>
<feature type="domain" description="Carrier" evidence="4">
    <location>
        <begin position="92"/>
        <end position="169"/>
    </location>
</feature>
<dbReference type="SMART" id="SM01294">
    <property type="entry name" value="PKS_PP_betabranch"/>
    <property type="match status" value="1"/>
</dbReference>
<accession>T2K0Y9</accession>
<evidence type="ECO:0000313" key="6">
    <source>
        <dbReference type="Proteomes" id="UP000018130"/>
    </source>
</evidence>
<proteinExistence type="inferred from homology"/>
<dbReference type="SUPFAM" id="SSF47336">
    <property type="entry name" value="ACP-like"/>
    <property type="match status" value="1"/>
</dbReference>
<name>T2K0Y9_CROWT</name>
<dbReference type="Gene3D" id="3.30.300.30">
    <property type="match status" value="1"/>
</dbReference>
<dbReference type="PANTHER" id="PTHR22754:SF32">
    <property type="entry name" value="DISCO-INTERACTING PROTEIN 2"/>
    <property type="match status" value="1"/>
</dbReference>